<gene>
    <name evidence="2" type="ORF">QR680_015823</name>
</gene>
<feature type="transmembrane region" description="Helical" evidence="1">
    <location>
        <begin position="150"/>
        <end position="168"/>
    </location>
</feature>
<dbReference type="PANTHER" id="PTHR23021">
    <property type="entry name" value="SERPENTINE RECEPTOR, CLASS T"/>
    <property type="match status" value="1"/>
</dbReference>
<organism evidence="2 3">
    <name type="scientific">Steinernema hermaphroditum</name>
    <dbReference type="NCBI Taxonomy" id="289476"/>
    <lineage>
        <taxon>Eukaryota</taxon>
        <taxon>Metazoa</taxon>
        <taxon>Ecdysozoa</taxon>
        <taxon>Nematoda</taxon>
        <taxon>Chromadorea</taxon>
        <taxon>Rhabditida</taxon>
        <taxon>Tylenchina</taxon>
        <taxon>Panagrolaimomorpha</taxon>
        <taxon>Strongyloidoidea</taxon>
        <taxon>Steinernematidae</taxon>
        <taxon>Steinernema</taxon>
    </lineage>
</organism>
<dbReference type="InterPro" id="IPR019425">
    <property type="entry name" value="7TM_GPCR_serpentine_rcpt_Srt"/>
</dbReference>
<protein>
    <submittedName>
        <fullName evidence="2">Uncharacterized protein</fullName>
    </submittedName>
</protein>
<sequence>MELMLFRHDEYRRLFNCSFKTDEEWWSIGKPHTPLGVAFIAIGVIMTIPYVPCLIVMVKARLYRWAGYKIMMFVGVMDIICLTLSGVITGSLVLMGAVACPYIDIEYLIGNFGVAMWATQSMSVVLLAFNRCVEIWEPRYLYESFEGHRTYYWLVACICYSLTFIIWSPGVTFSSTAYAWFYDPYKNIPGLEFIDRKPYMNRYHFIHNVFVVIALPGLYTFLCLSLWWKSRRAGGTVSRVQKIITIQSFFLCLFTFLTALNYDYMQLFPVPESISVAVNITWQLSNGAPAIIYLIVNKTIRNGVVNLLLGNRIIKETITSSIAPMRTSFVKH</sequence>
<dbReference type="Proteomes" id="UP001175271">
    <property type="component" value="Unassembled WGS sequence"/>
</dbReference>
<evidence type="ECO:0000256" key="1">
    <source>
        <dbReference type="SAM" id="Phobius"/>
    </source>
</evidence>
<accession>A0AA39HA40</accession>
<keyword evidence="1" id="KW-1133">Transmembrane helix</keyword>
<feature type="transmembrane region" description="Helical" evidence="1">
    <location>
        <begin position="274"/>
        <end position="296"/>
    </location>
</feature>
<feature type="transmembrane region" description="Helical" evidence="1">
    <location>
        <begin position="107"/>
        <end position="129"/>
    </location>
</feature>
<comment type="caution">
    <text evidence="2">The sequence shown here is derived from an EMBL/GenBank/DDBJ whole genome shotgun (WGS) entry which is preliminary data.</text>
</comment>
<keyword evidence="3" id="KW-1185">Reference proteome</keyword>
<dbReference type="AlphaFoldDB" id="A0AA39HA40"/>
<proteinExistence type="predicted"/>
<feature type="transmembrane region" description="Helical" evidence="1">
    <location>
        <begin position="35"/>
        <end position="58"/>
    </location>
</feature>
<name>A0AA39HA40_9BILA</name>
<dbReference type="PANTHER" id="PTHR23021:SF11">
    <property type="entry name" value="SERPENTINE RECEPTOR, CLASS T"/>
    <property type="match status" value="1"/>
</dbReference>
<feature type="transmembrane region" description="Helical" evidence="1">
    <location>
        <begin position="240"/>
        <end position="262"/>
    </location>
</feature>
<feature type="transmembrane region" description="Helical" evidence="1">
    <location>
        <begin position="205"/>
        <end position="228"/>
    </location>
</feature>
<reference evidence="2" key="1">
    <citation type="submission" date="2023-06" db="EMBL/GenBank/DDBJ databases">
        <title>Genomic analysis of the entomopathogenic nematode Steinernema hermaphroditum.</title>
        <authorList>
            <person name="Schwarz E.M."/>
            <person name="Heppert J.K."/>
            <person name="Baniya A."/>
            <person name="Schwartz H.T."/>
            <person name="Tan C.-H."/>
            <person name="Antoshechkin I."/>
            <person name="Sternberg P.W."/>
            <person name="Goodrich-Blair H."/>
            <person name="Dillman A.R."/>
        </authorList>
    </citation>
    <scope>NUCLEOTIDE SEQUENCE</scope>
    <source>
        <strain evidence="2">PS9179</strain>
        <tissue evidence="2">Whole animal</tissue>
    </source>
</reference>
<keyword evidence="1" id="KW-0812">Transmembrane</keyword>
<evidence type="ECO:0000313" key="3">
    <source>
        <dbReference type="Proteomes" id="UP001175271"/>
    </source>
</evidence>
<keyword evidence="1" id="KW-0472">Membrane</keyword>
<dbReference type="Pfam" id="PF10321">
    <property type="entry name" value="7TM_GPCR_Srt"/>
    <property type="match status" value="1"/>
</dbReference>
<dbReference type="Gene3D" id="1.20.1070.10">
    <property type="entry name" value="Rhodopsin 7-helix transmembrane proteins"/>
    <property type="match status" value="1"/>
</dbReference>
<dbReference type="EMBL" id="JAUCMV010000004">
    <property type="protein sequence ID" value="KAK0401501.1"/>
    <property type="molecule type" value="Genomic_DNA"/>
</dbReference>
<evidence type="ECO:0000313" key="2">
    <source>
        <dbReference type="EMBL" id="KAK0401501.1"/>
    </source>
</evidence>
<dbReference type="SUPFAM" id="SSF81321">
    <property type="entry name" value="Family A G protein-coupled receptor-like"/>
    <property type="match status" value="1"/>
</dbReference>
<feature type="transmembrane region" description="Helical" evidence="1">
    <location>
        <begin position="70"/>
        <end position="95"/>
    </location>
</feature>